<comment type="caution">
    <text evidence="2">The sequence shown here is derived from an EMBL/GenBank/DDBJ whole genome shotgun (WGS) entry which is preliminary data.</text>
</comment>
<evidence type="ECO:0000313" key="2">
    <source>
        <dbReference type="EMBL" id="KAG5678864.1"/>
    </source>
</evidence>
<dbReference type="SMART" id="SM00587">
    <property type="entry name" value="CHK"/>
    <property type="match status" value="1"/>
</dbReference>
<dbReference type="AlphaFoldDB" id="A0A9J6CAF1"/>
<dbReference type="Pfam" id="PF02958">
    <property type="entry name" value="EcKL"/>
    <property type="match status" value="1"/>
</dbReference>
<dbReference type="PANTHER" id="PTHR11012:SF56">
    <property type="entry name" value="CHK KINASE-LIKE DOMAIN-CONTAINING PROTEIN-RELATED"/>
    <property type="match status" value="1"/>
</dbReference>
<accession>A0A9J6CAF1</accession>
<dbReference type="InterPro" id="IPR015897">
    <property type="entry name" value="CHK_kinase-like"/>
</dbReference>
<evidence type="ECO:0000259" key="1">
    <source>
        <dbReference type="SMART" id="SM00587"/>
    </source>
</evidence>
<organism evidence="2 3">
    <name type="scientific">Polypedilum vanderplanki</name>
    <name type="common">Sleeping chironomid midge</name>
    <dbReference type="NCBI Taxonomy" id="319348"/>
    <lineage>
        <taxon>Eukaryota</taxon>
        <taxon>Metazoa</taxon>
        <taxon>Ecdysozoa</taxon>
        <taxon>Arthropoda</taxon>
        <taxon>Hexapoda</taxon>
        <taxon>Insecta</taxon>
        <taxon>Pterygota</taxon>
        <taxon>Neoptera</taxon>
        <taxon>Endopterygota</taxon>
        <taxon>Diptera</taxon>
        <taxon>Nematocera</taxon>
        <taxon>Chironomoidea</taxon>
        <taxon>Chironomidae</taxon>
        <taxon>Chironominae</taxon>
        <taxon>Polypedilum</taxon>
        <taxon>Polypedilum</taxon>
    </lineage>
</organism>
<dbReference type="Proteomes" id="UP001107558">
    <property type="component" value="Chromosome 2"/>
</dbReference>
<gene>
    <name evidence="2" type="ORF">PVAND_008495</name>
</gene>
<dbReference type="Gene3D" id="3.90.1200.10">
    <property type="match status" value="1"/>
</dbReference>
<sequence>MSSNEDQIEKFFNSDSLNEEFFIEIVENKLGISQECFKIKLFLISAATGKNENYASLVYRAKIKIQLNETNSLKVVDVIIKASLVNMPELKEFGVFPRETFMYKEILSSFEKIWFEKSGEKIQFSPQGLKFTTDPYEMIVLDDLKPNGYVMLDRKVGLTVEQGKMVLSKLAKFHAISALRYQKEGVLGSCLARENAAMDVEIDFVKGFIRMFEELIKALERFGDCEIYVEKLKKFNHKSTFNEFINDDSEMKCGLKVLNHGDLWINNIMFKIDTNQNVNDVLLLDYQLGFWGSPMVDFTSFVLTSIHDDLKAKHFDEFVEYYHQELSKALEIIGYEKHIPTLAEIYEEMMEKNDLAAMVPSYIFFMKYSSDEPINLEAMMGESNDQDLDEIYRKIYECPILQKSIKQLMAFLNERGFLECKQVDAN</sequence>
<proteinExistence type="predicted"/>
<keyword evidence="3" id="KW-1185">Reference proteome</keyword>
<name>A0A9J6CAF1_POLVA</name>
<dbReference type="PANTHER" id="PTHR11012">
    <property type="entry name" value="PROTEIN KINASE-LIKE DOMAIN-CONTAINING"/>
    <property type="match status" value="1"/>
</dbReference>
<dbReference type="EMBL" id="JADBJN010000002">
    <property type="protein sequence ID" value="KAG5678864.1"/>
    <property type="molecule type" value="Genomic_DNA"/>
</dbReference>
<reference evidence="2" key="1">
    <citation type="submission" date="2021-03" db="EMBL/GenBank/DDBJ databases">
        <title>Chromosome level genome of the anhydrobiotic midge Polypedilum vanderplanki.</title>
        <authorList>
            <person name="Yoshida Y."/>
            <person name="Kikawada T."/>
            <person name="Gusev O."/>
        </authorList>
    </citation>
    <scope>NUCLEOTIDE SEQUENCE</scope>
    <source>
        <strain evidence="2">NIAS01</strain>
        <tissue evidence="2">Whole body or cell culture</tissue>
    </source>
</reference>
<protein>
    <recommendedName>
        <fullName evidence="1">CHK kinase-like domain-containing protein</fullName>
    </recommendedName>
</protein>
<dbReference type="OrthoDB" id="191037at2759"/>
<feature type="domain" description="CHK kinase-like" evidence="1">
    <location>
        <begin position="139"/>
        <end position="332"/>
    </location>
</feature>
<dbReference type="SUPFAM" id="SSF56112">
    <property type="entry name" value="Protein kinase-like (PK-like)"/>
    <property type="match status" value="1"/>
</dbReference>
<dbReference type="InterPro" id="IPR004119">
    <property type="entry name" value="EcKL"/>
</dbReference>
<evidence type="ECO:0000313" key="3">
    <source>
        <dbReference type="Proteomes" id="UP001107558"/>
    </source>
</evidence>
<dbReference type="InterPro" id="IPR011009">
    <property type="entry name" value="Kinase-like_dom_sf"/>
</dbReference>